<name>C4J5E4_MAIZE</name>
<feature type="transmembrane region" description="Helical" evidence="2">
    <location>
        <begin position="180"/>
        <end position="198"/>
    </location>
</feature>
<organism evidence="3">
    <name type="scientific">Zea mays</name>
    <name type="common">Maize</name>
    <dbReference type="NCBI Taxonomy" id="4577"/>
    <lineage>
        <taxon>Eukaryota</taxon>
        <taxon>Viridiplantae</taxon>
        <taxon>Streptophyta</taxon>
        <taxon>Embryophyta</taxon>
        <taxon>Tracheophyta</taxon>
        <taxon>Spermatophyta</taxon>
        <taxon>Magnoliopsida</taxon>
        <taxon>Liliopsida</taxon>
        <taxon>Poales</taxon>
        <taxon>Poaceae</taxon>
        <taxon>PACMAD clade</taxon>
        <taxon>Panicoideae</taxon>
        <taxon>Andropogonodae</taxon>
        <taxon>Andropogoneae</taxon>
        <taxon>Tripsacinae</taxon>
        <taxon>Zea</taxon>
    </lineage>
</organism>
<evidence type="ECO:0000256" key="2">
    <source>
        <dbReference type="SAM" id="Phobius"/>
    </source>
</evidence>
<sequence length="211" mass="23422">MSDVKDGVGLSRLELKMSTPTSPPATRALRRRSSTTPKMTAWDSSRAVRRHMSTGTLISDAGKWVCSPSPDRSSIRFWNAMLSSLNRPHRPKWAIVLARDASCDAPATYPDRSTRYTGRGRDTAYAHAATAAAQQATATAAGLCCSPSFSRPPGRFHDSRGATRKTTTPTRTSWMTRRRLITAICFVLALRAAPYYIYGDRYDLARWSMEE</sequence>
<feature type="region of interest" description="Disordered" evidence="1">
    <location>
        <begin position="1"/>
        <end position="38"/>
    </location>
</feature>
<reference evidence="3" key="1">
    <citation type="journal article" date="2009" name="PLoS Genet.">
        <title>Sequencing, mapping, and analysis of 27,455 maize full-length cDNAs.</title>
        <authorList>
            <person name="Soderlund C."/>
            <person name="Descour A."/>
            <person name="Kudrna D."/>
            <person name="Bomhoff M."/>
            <person name="Boyd L."/>
            <person name="Currie J."/>
            <person name="Angelova A."/>
            <person name="Collura K."/>
            <person name="Wissotski M."/>
            <person name="Ashley E."/>
            <person name="Morrow D."/>
            <person name="Fernandes J."/>
            <person name="Walbot V."/>
            <person name="Yu Y."/>
        </authorList>
    </citation>
    <scope>NUCLEOTIDE SEQUENCE</scope>
    <source>
        <strain evidence="3">B73</strain>
    </source>
</reference>
<evidence type="ECO:0000256" key="1">
    <source>
        <dbReference type="SAM" id="MobiDB-lite"/>
    </source>
</evidence>
<feature type="compositionally biased region" description="Low complexity" evidence="1">
    <location>
        <begin position="18"/>
        <end position="27"/>
    </location>
</feature>
<reference evidence="3" key="2">
    <citation type="submission" date="2012-06" db="EMBL/GenBank/DDBJ databases">
        <authorList>
            <person name="Yu Y."/>
            <person name="Currie J."/>
            <person name="Lomeli R."/>
            <person name="Angelova A."/>
            <person name="Collura K."/>
            <person name="Wissotski M."/>
            <person name="Campos D."/>
            <person name="Kudrna D."/>
            <person name="Golser W."/>
            <person name="Ashely E."/>
            <person name="Descour A."/>
            <person name="Fernandes J."/>
            <person name="Soderlund C."/>
            <person name="Walbot V."/>
        </authorList>
    </citation>
    <scope>NUCLEOTIDE SEQUENCE</scope>
    <source>
        <strain evidence="3">B73</strain>
    </source>
</reference>
<evidence type="ECO:0000313" key="3">
    <source>
        <dbReference type="EMBL" id="ACR36394.1"/>
    </source>
</evidence>
<dbReference type="EMBL" id="BT086041">
    <property type="protein sequence ID" value="ACR36394.1"/>
    <property type="molecule type" value="mRNA"/>
</dbReference>
<protein>
    <submittedName>
        <fullName evidence="3">Uncharacterized protein</fullName>
    </submittedName>
</protein>
<keyword evidence="2" id="KW-0812">Transmembrane</keyword>
<keyword evidence="2" id="KW-0472">Membrane</keyword>
<accession>C4J5E4</accession>
<dbReference type="AlphaFoldDB" id="C4J5E4"/>
<proteinExistence type="evidence at transcript level"/>
<keyword evidence="2" id="KW-1133">Transmembrane helix</keyword>